<dbReference type="GO" id="GO:0006396">
    <property type="term" value="P:RNA processing"/>
    <property type="evidence" value="ECO:0007669"/>
    <property type="project" value="InterPro"/>
</dbReference>
<dbReference type="SMART" id="SM00535">
    <property type="entry name" value="RIBOc"/>
    <property type="match status" value="1"/>
</dbReference>
<dbReference type="Pfam" id="PF00636">
    <property type="entry name" value="Ribonuclease_3"/>
    <property type="match status" value="1"/>
</dbReference>
<feature type="region of interest" description="Disordered" evidence="1">
    <location>
        <begin position="244"/>
        <end position="269"/>
    </location>
</feature>
<feature type="compositionally biased region" description="Polar residues" evidence="1">
    <location>
        <begin position="304"/>
        <end position="320"/>
    </location>
</feature>
<evidence type="ECO:0000256" key="1">
    <source>
        <dbReference type="SAM" id="MobiDB-lite"/>
    </source>
</evidence>
<feature type="compositionally biased region" description="Basic and acidic residues" evidence="1">
    <location>
        <begin position="411"/>
        <end position="422"/>
    </location>
</feature>
<accession>A0A1Y1Y7R1</accession>
<proteinExistence type="predicted"/>
<feature type="domain" description="RNase III" evidence="2">
    <location>
        <begin position="99"/>
        <end position="225"/>
    </location>
</feature>
<evidence type="ECO:0000259" key="2">
    <source>
        <dbReference type="PROSITE" id="PS50142"/>
    </source>
</evidence>
<dbReference type="EMBL" id="MCFA01000323">
    <property type="protein sequence ID" value="ORX93935.1"/>
    <property type="molecule type" value="Genomic_DNA"/>
</dbReference>
<keyword evidence="4" id="KW-1185">Reference proteome</keyword>
<gene>
    <name evidence="3" type="ORF">BCR34DRAFT_580274</name>
</gene>
<reference evidence="3 4" key="1">
    <citation type="submission" date="2016-07" db="EMBL/GenBank/DDBJ databases">
        <title>Pervasive Adenine N6-methylation of Active Genes in Fungi.</title>
        <authorList>
            <consortium name="DOE Joint Genome Institute"/>
            <person name="Mondo S.J."/>
            <person name="Dannebaum R.O."/>
            <person name="Kuo R.C."/>
            <person name="Labutti K."/>
            <person name="Haridas S."/>
            <person name="Kuo A."/>
            <person name="Salamov A."/>
            <person name="Ahrendt S.R."/>
            <person name="Lipzen A."/>
            <person name="Sullivan W."/>
            <person name="Andreopoulos W.B."/>
            <person name="Clum A."/>
            <person name="Lindquist E."/>
            <person name="Daum C."/>
            <person name="Ramamoorthy G.K."/>
            <person name="Gryganskyi A."/>
            <person name="Culley D."/>
            <person name="Magnuson J.K."/>
            <person name="James T.Y."/>
            <person name="O'Malley M.A."/>
            <person name="Stajich J.E."/>
            <person name="Spatafora J.W."/>
            <person name="Visel A."/>
            <person name="Grigoriev I.V."/>
        </authorList>
    </citation>
    <scope>NUCLEOTIDE SEQUENCE [LARGE SCALE GENOMIC DNA]</scope>
    <source>
        <strain evidence="3 4">CBS 115471</strain>
    </source>
</reference>
<dbReference type="CDD" id="cd00593">
    <property type="entry name" value="RIBOc"/>
    <property type="match status" value="1"/>
</dbReference>
<dbReference type="Gene3D" id="1.10.1520.10">
    <property type="entry name" value="Ribonuclease III domain"/>
    <property type="match status" value="1"/>
</dbReference>
<dbReference type="InterPro" id="IPR036389">
    <property type="entry name" value="RNase_III_sf"/>
</dbReference>
<feature type="region of interest" description="Disordered" evidence="1">
    <location>
        <begin position="528"/>
        <end position="551"/>
    </location>
</feature>
<protein>
    <recommendedName>
        <fullName evidence="2">RNase III domain-containing protein</fullName>
    </recommendedName>
</protein>
<name>A0A1Y1Y7R1_9PLEO</name>
<dbReference type="Proteomes" id="UP000193144">
    <property type="component" value="Unassembled WGS sequence"/>
</dbReference>
<evidence type="ECO:0000313" key="3">
    <source>
        <dbReference type="EMBL" id="ORX93935.1"/>
    </source>
</evidence>
<feature type="region of interest" description="Disordered" evidence="1">
    <location>
        <begin position="286"/>
        <end position="321"/>
    </location>
</feature>
<feature type="compositionally biased region" description="Polar residues" evidence="1">
    <location>
        <begin position="250"/>
        <end position="266"/>
    </location>
</feature>
<comment type="caution">
    <text evidence="3">The sequence shown here is derived from an EMBL/GenBank/DDBJ whole genome shotgun (WGS) entry which is preliminary data.</text>
</comment>
<dbReference type="OrthoDB" id="67027at2759"/>
<dbReference type="SUPFAM" id="SSF69065">
    <property type="entry name" value="RNase III domain-like"/>
    <property type="match status" value="1"/>
</dbReference>
<feature type="compositionally biased region" description="Polar residues" evidence="1">
    <location>
        <begin position="423"/>
        <end position="450"/>
    </location>
</feature>
<sequence length="551" mass="61232">MPLKRSLKRVTRLASRVKPAGKPPTNRVQRIWRNFMLQATGLQFWLHGSQVQHFGPKCRIPDLFRPNDRIFLALATQRLQWRQAPPEYHHELFEVAESVLKIENKIGYKFKDRMLLVQALKTSDDRHSLYFDGSVHDVSRNMRLALLGDRALTVVVCDLWFRSGSSAHHYSLMEKDVITRVSLALQGRRIGLDEALLRNARQSPSSDAIAETFEAVLGAIYVDSKTPLDDVAMVVRHLGLDNHPALGLPSETTEAQDSIPQESAETMSLPVWQPAQTHTLERMLGVEETPGVTPGESRRESPGETPSTTDSSVEQPAQKYTTDKTLEVVNIRSVSKTPDVVNIRRISIGKKISSTGQPPQVLKTNGTRKMENLAREYGGTKASLAVQPARIDTANKPPEVNTTEIPPEAAKSTRESTRESAKTKTQSPQTGKTSGVSEAAKTQSAQNGKTNKAHEEESAGPKTPSTQTEKTTQAPEEASAPPKRQSAKNTSATARKTGREKRAGLLNYLQSMEKQQADKRLKLLREAKSAQEQVERLRKQAERAKEQRASK</sequence>
<organism evidence="3 4">
    <name type="scientific">Clohesyomyces aquaticus</name>
    <dbReference type="NCBI Taxonomy" id="1231657"/>
    <lineage>
        <taxon>Eukaryota</taxon>
        <taxon>Fungi</taxon>
        <taxon>Dikarya</taxon>
        <taxon>Ascomycota</taxon>
        <taxon>Pezizomycotina</taxon>
        <taxon>Dothideomycetes</taxon>
        <taxon>Pleosporomycetidae</taxon>
        <taxon>Pleosporales</taxon>
        <taxon>Lindgomycetaceae</taxon>
        <taxon>Clohesyomyces</taxon>
    </lineage>
</organism>
<dbReference type="AlphaFoldDB" id="A0A1Y1Y7R1"/>
<feature type="compositionally biased region" description="Polar residues" evidence="1">
    <location>
        <begin position="463"/>
        <end position="474"/>
    </location>
</feature>
<dbReference type="InterPro" id="IPR000999">
    <property type="entry name" value="RNase_III_dom"/>
</dbReference>
<dbReference type="STRING" id="1231657.A0A1Y1Y7R1"/>
<dbReference type="PROSITE" id="PS50142">
    <property type="entry name" value="RNASE_3_2"/>
    <property type="match status" value="1"/>
</dbReference>
<feature type="region of interest" description="Disordered" evidence="1">
    <location>
        <begin position="383"/>
        <end position="511"/>
    </location>
</feature>
<evidence type="ECO:0000313" key="4">
    <source>
        <dbReference type="Proteomes" id="UP000193144"/>
    </source>
</evidence>
<dbReference type="GO" id="GO:0004525">
    <property type="term" value="F:ribonuclease III activity"/>
    <property type="evidence" value="ECO:0007669"/>
    <property type="project" value="InterPro"/>
</dbReference>